<dbReference type="GO" id="GO:0005509">
    <property type="term" value="F:calcium ion binding"/>
    <property type="evidence" value="ECO:0007669"/>
    <property type="project" value="TreeGrafter"/>
</dbReference>
<dbReference type="EMBL" id="PKMF04000590">
    <property type="protein sequence ID" value="KAK7824880.1"/>
    <property type="molecule type" value="Genomic_DNA"/>
</dbReference>
<dbReference type="PANTHER" id="PTHR31495">
    <property type="entry name" value="PEROXYGENASE 3-RELATED"/>
    <property type="match status" value="1"/>
</dbReference>
<evidence type="ECO:0000256" key="1">
    <source>
        <dbReference type="ARBA" id="ARBA00006765"/>
    </source>
</evidence>
<keyword evidence="3" id="KW-1185">Reference proteome</keyword>
<reference evidence="2 3" key="1">
    <citation type="journal article" date="2018" name="Sci. Data">
        <title>The draft genome sequence of cork oak.</title>
        <authorList>
            <person name="Ramos A.M."/>
            <person name="Usie A."/>
            <person name="Barbosa P."/>
            <person name="Barros P.M."/>
            <person name="Capote T."/>
            <person name="Chaves I."/>
            <person name="Simoes F."/>
            <person name="Abreu I."/>
            <person name="Carrasquinho I."/>
            <person name="Faro C."/>
            <person name="Guimaraes J.B."/>
            <person name="Mendonca D."/>
            <person name="Nobrega F."/>
            <person name="Rodrigues L."/>
            <person name="Saibo N.J.M."/>
            <person name="Varela M.C."/>
            <person name="Egas C."/>
            <person name="Matos J."/>
            <person name="Miguel C.M."/>
            <person name="Oliveira M.M."/>
            <person name="Ricardo C.P."/>
            <person name="Goncalves S."/>
        </authorList>
    </citation>
    <scope>NUCLEOTIDE SEQUENCE [LARGE SCALE GENOMIC DNA]</scope>
    <source>
        <strain evidence="3">cv. HL8</strain>
    </source>
</reference>
<dbReference type="GO" id="GO:0004497">
    <property type="term" value="F:monooxygenase activity"/>
    <property type="evidence" value="ECO:0007669"/>
    <property type="project" value="TreeGrafter"/>
</dbReference>
<feature type="non-terminal residue" evidence="2">
    <location>
        <position position="131"/>
    </location>
</feature>
<gene>
    <name evidence="2" type="primary">SOP1_0</name>
    <name evidence="2" type="ORF">CFP56_033955</name>
</gene>
<accession>A0AAW0JDH7</accession>
<organism evidence="2 3">
    <name type="scientific">Quercus suber</name>
    <name type="common">Cork oak</name>
    <dbReference type="NCBI Taxonomy" id="58331"/>
    <lineage>
        <taxon>Eukaryota</taxon>
        <taxon>Viridiplantae</taxon>
        <taxon>Streptophyta</taxon>
        <taxon>Embryophyta</taxon>
        <taxon>Tracheophyta</taxon>
        <taxon>Spermatophyta</taxon>
        <taxon>Magnoliopsida</taxon>
        <taxon>eudicotyledons</taxon>
        <taxon>Gunneridae</taxon>
        <taxon>Pentapetalae</taxon>
        <taxon>rosids</taxon>
        <taxon>fabids</taxon>
        <taxon>Fagales</taxon>
        <taxon>Fagaceae</taxon>
        <taxon>Quercus</taxon>
    </lineage>
</organism>
<dbReference type="InterPro" id="IPR007736">
    <property type="entry name" value="Caleosin-related"/>
</dbReference>
<sequence>MAALMEREALATKARHAPVTYEREVRDDLEVSLPKPSAFFDIDDNGICYPWETYTANKFHMPQQPDFYHYITIIKHPCSPLYCSNLTNFPLFFWLSSLPFYKDLPAIGFNVFASLFITTVINGMLSYPTLP</sequence>
<comment type="caution">
    <text evidence="2">The sequence shown here is derived from an EMBL/GenBank/DDBJ whole genome shotgun (WGS) entry which is preliminary data.</text>
</comment>
<comment type="similarity">
    <text evidence="1">Belongs to the caleosin family.</text>
</comment>
<dbReference type="Proteomes" id="UP000237347">
    <property type="component" value="Unassembled WGS sequence"/>
</dbReference>
<name>A0AAW0JDH7_QUESU</name>
<proteinExistence type="inferred from homology"/>
<dbReference type="AlphaFoldDB" id="A0AAW0JDH7"/>
<protein>
    <submittedName>
        <fullName evidence="2">Peroxygenase</fullName>
    </submittedName>
</protein>
<evidence type="ECO:0000313" key="2">
    <source>
        <dbReference type="EMBL" id="KAK7824880.1"/>
    </source>
</evidence>
<dbReference type="PANTHER" id="PTHR31495:SF50">
    <property type="entry name" value="PEROXYGENASE 1"/>
    <property type="match status" value="1"/>
</dbReference>
<evidence type="ECO:0000313" key="3">
    <source>
        <dbReference type="Proteomes" id="UP000237347"/>
    </source>
</evidence>